<gene>
    <name evidence="8" type="ORF">G7Z17_g12559</name>
</gene>
<keyword evidence="3" id="KW-0238">DNA-binding</keyword>
<evidence type="ECO:0000256" key="2">
    <source>
        <dbReference type="ARBA" id="ARBA00022723"/>
    </source>
</evidence>
<evidence type="ECO:0000256" key="1">
    <source>
        <dbReference type="ARBA" id="ARBA00004123"/>
    </source>
</evidence>
<sequence>MTQILLALMVVGGHAATSIIERTTSPFAFSKPLPETFTLELDQFVRSTVMMVTPPTYFPPGEVRRYANRAGAYPPSYPERRATAVFPVYPSPRESMMSDMDELSTQRKRIAVACGRCRKRKIRCSGDTGNGAPCINCRNAGWEPCQYLRVASQEAQMKNETFTYNIEASRQYHAGGTSPAAPIQAASPQYDGPSSIQAEHEALAFRPGSSATFSYSARPFDAASQWASGLPVEHGAVTYGVYTPTYHGQQSHQDQELGINYRIGASSTDPGTMGFQNVQNVHNAAPAAEVHQRALPTRIRRAALPTSGASPYRNDSCSPVCGKSSQSSSSGASPMTPGSEASPGYTGYETPSPSMATTAASYSAMRIATQPTRPNDIYAATGTSEGSMYSPGSAAAGSTRPAGSGPDMTYRYTDTTAGTASPVTGTIVPKLERNSSADAALALSHLHGPAYVGQNHGQSASYMMPSDVQGGAGTEADAEDSEHKAAVLRT</sequence>
<accession>A0A9P5GYS6</accession>
<feature type="region of interest" description="Disordered" evidence="5">
    <location>
        <begin position="173"/>
        <end position="194"/>
    </location>
</feature>
<protein>
    <recommendedName>
        <fullName evidence="7">Zn(2)-C6 fungal-type domain-containing protein</fullName>
    </recommendedName>
</protein>
<evidence type="ECO:0000256" key="5">
    <source>
        <dbReference type="SAM" id="MobiDB-lite"/>
    </source>
</evidence>
<dbReference type="SUPFAM" id="SSF57701">
    <property type="entry name" value="Zn2/Cys6 DNA-binding domain"/>
    <property type="match status" value="1"/>
</dbReference>
<dbReference type="CDD" id="cd00067">
    <property type="entry name" value="GAL4"/>
    <property type="match status" value="1"/>
</dbReference>
<feature type="compositionally biased region" description="Low complexity" evidence="5">
    <location>
        <begin position="178"/>
        <end position="189"/>
    </location>
</feature>
<dbReference type="GO" id="GO:0003677">
    <property type="term" value="F:DNA binding"/>
    <property type="evidence" value="ECO:0007669"/>
    <property type="project" value="UniProtKB-KW"/>
</dbReference>
<keyword evidence="2" id="KW-0479">Metal-binding</keyword>
<keyword evidence="6" id="KW-0732">Signal</keyword>
<name>A0A9P5GYS6_9HYPO</name>
<dbReference type="SMART" id="SM00066">
    <property type="entry name" value="GAL4"/>
    <property type="match status" value="1"/>
</dbReference>
<feature type="domain" description="Zn(2)-C6 fungal-type" evidence="7">
    <location>
        <begin position="113"/>
        <end position="147"/>
    </location>
</feature>
<proteinExistence type="predicted"/>
<dbReference type="AlphaFoldDB" id="A0A9P5GYS6"/>
<dbReference type="GO" id="GO:0000981">
    <property type="term" value="F:DNA-binding transcription factor activity, RNA polymerase II-specific"/>
    <property type="evidence" value="ECO:0007669"/>
    <property type="project" value="InterPro"/>
</dbReference>
<evidence type="ECO:0000256" key="3">
    <source>
        <dbReference type="ARBA" id="ARBA00023125"/>
    </source>
</evidence>
<dbReference type="EMBL" id="JAANBB010000581">
    <property type="protein sequence ID" value="KAF7538881.1"/>
    <property type="molecule type" value="Genomic_DNA"/>
</dbReference>
<dbReference type="InterPro" id="IPR050987">
    <property type="entry name" value="AtrR-like"/>
</dbReference>
<comment type="subcellular location">
    <subcellularLocation>
        <location evidence="1">Nucleus</location>
    </subcellularLocation>
</comment>
<feature type="region of interest" description="Disordered" evidence="5">
    <location>
        <begin position="304"/>
        <end position="352"/>
    </location>
</feature>
<feature type="compositionally biased region" description="Basic and acidic residues" evidence="5">
    <location>
        <begin position="481"/>
        <end position="490"/>
    </location>
</feature>
<dbReference type="PANTHER" id="PTHR46910:SF3">
    <property type="entry name" value="HALOTOLERANCE PROTEIN 9-RELATED"/>
    <property type="match status" value="1"/>
</dbReference>
<organism evidence="8 9">
    <name type="scientific">Cylindrodendrum hubeiense</name>
    <dbReference type="NCBI Taxonomy" id="595255"/>
    <lineage>
        <taxon>Eukaryota</taxon>
        <taxon>Fungi</taxon>
        <taxon>Dikarya</taxon>
        <taxon>Ascomycota</taxon>
        <taxon>Pezizomycotina</taxon>
        <taxon>Sordariomycetes</taxon>
        <taxon>Hypocreomycetidae</taxon>
        <taxon>Hypocreales</taxon>
        <taxon>Nectriaceae</taxon>
        <taxon>Cylindrodendrum</taxon>
    </lineage>
</organism>
<dbReference type="InterPro" id="IPR036864">
    <property type="entry name" value="Zn2-C6_fun-type_DNA-bd_sf"/>
</dbReference>
<feature type="signal peptide" evidence="6">
    <location>
        <begin position="1"/>
        <end position="15"/>
    </location>
</feature>
<dbReference type="PROSITE" id="PS00463">
    <property type="entry name" value="ZN2_CY6_FUNGAL_1"/>
    <property type="match status" value="1"/>
</dbReference>
<reference evidence="8" key="1">
    <citation type="submission" date="2020-03" db="EMBL/GenBank/DDBJ databases">
        <title>Draft Genome Sequence of Cylindrodendrum hubeiense.</title>
        <authorList>
            <person name="Buettner E."/>
            <person name="Kellner H."/>
        </authorList>
    </citation>
    <scope>NUCLEOTIDE SEQUENCE</scope>
    <source>
        <strain evidence="8">IHI 201604</strain>
    </source>
</reference>
<feature type="region of interest" description="Disordered" evidence="5">
    <location>
        <begin position="373"/>
        <end position="404"/>
    </location>
</feature>
<keyword evidence="9" id="KW-1185">Reference proteome</keyword>
<dbReference type="GO" id="GO:0005634">
    <property type="term" value="C:nucleus"/>
    <property type="evidence" value="ECO:0007669"/>
    <property type="project" value="UniProtKB-SubCell"/>
</dbReference>
<evidence type="ECO:0000256" key="6">
    <source>
        <dbReference type="SAM" id="SignalP"/>
    </source>
</evidence>
<dbReference type="PANTHER" id="PTHR46910">
    <property type="entry name" value="TRANSCRIPTION FACTOR PDR1"/>
    <property type="match status" value="1"/>
</dbReference>
<dbReference type="Pfam" id="PF00172">
    <property type="entry name" value="Zn_clus"/>
    <property type="match status" value="1"/>
</dbReference>
<dbReference type="GO" id="GO:0008270">
    <property type="term" value="F:zinc ion binding"/>
    <property type="evidence" value="ECO:0007669"/>
    <property type="project" value="InterPro"/>
</dbReference>
<feature type="compositionally biased region" description="Low complexity" evidence="5">
    <location>
        <begin position="316"/>
        <end position="339"/>
    </location>
</feature>
<evidence type="ECO:0000256" key="4">
    <source>
        <dbReference type="ARBA" id="ARBA00023242"/>
    </source>
</evidence>
<dbReference type="PROSITE" id="PS50048">
    <property type="entry name" value="ZN2_CY6_FUNGAL_2"/>
    <property type="match status" value="1"/>
</dbReference>
<dbReference type="InterPro" id="IPR001138">
    <property type="entry name" value="Zn2Cys6_DnaBD"/>
</dbReference>
<dbReference type="Proteomes" id="UP000722485">
    <property type="component" value="Unassembled WGS sequence"/>
</dbReference>
<keyword evidence="4" id="KW-0539">Nucleus</keyword>
<feature type="chain" id="PRO_5040320283" description="Zn(2)-C6 fungal-type domain-containing protein" evidence="6">
    <location>
        <begin position="16"/>
        <end position="490"/>
    </location>
</feature>
<evidence type="ECO:0000313" key="9">
    <source>
        <dbReference type="Proteomes" id="UP000722485"/>
    </source>
</evidence>
<feature type="region of interest" description="Disordered" evidence="5">
    <location>
        <begin position="457"/>
        <end position="490"/>
    </location>
</feature>
<evidence type="ECO:0000313" key="8">
    <source>
        <dbReference type="EMBL" id="KAF7538881.1"/>
    </source>
</evidence>
<dbReference type="OrthoDB" id="5394557at2759"/>
<evidence type="ECO:0000259" key="7">
    <source>
        <dbReference type="PROSITE" id="PS50048"/>
    </source>
</evidence>
<comment type="caution">
    <text evidence="8">The sequence shown here is derived from an EMBL/GenBank/DDBJ whole genome shotgun (WGS) entry which is preliminary data.</text>
</comment>
<dbReference type="Gene3D" id="4.10.240.10">
    <property type="entry name" value="Zn(2)-C6 fungal-type DNA-binding domain"/>
    <property type="match status" value="1"/>
</dbReference>